<evidence type="ECO:0000313" key="2">
    <source>
        <dbReference type="Proteomes" id="UP000190816"/>
    </source>
</evidence>
<dbReference type="Proteomes" id="UP000190816">
    <property type="component" value="Unassembled WGS sequence"/>
</dbReference>
<name>A0AAJ3NFX4_9FLAO</name>
<dbReference type="EMBL" id="MAIC01000003">
    <property type="protein sequence ID" value="OPB80526.1"/>
    <property type="molecule type" value="Genomic_DNA"/>
</dbReference>
<comment type="caution">
    <text evidence="1">The sequence shown here is derived from an EMBL/GenBank/DDBJ whole genome shotgun (WGS) entry which is preliminary data.</text>
</comment>
<organism evidence="1 2">
    <name type="scientific">Elizabethkingia ursingii</name>
    <dbReference type="NCBI Taxonomy" id="1756150"/>
    <lineage>
        <taxon>Bacteria</taxon>
        <taxon>Pseudomonadati</taxon>
        <taxon>Bacteroidota</taxon>
        <taxon>Flavobacteriia</taxon>
        <taxon>Flavobacteriales</taxon>
        <taxon>Weeksellaceae</taxon>
        <taxon>Elizabethkingia</taxon>
    </lineage>
</organism>
<accession>A0AAJ3NFX4</accession>
<gene>
    <name evidence="1" type="ORF">BAY32_16025</name>
</gene>
<reference evidence="1 2" key="1">
    <citation type="submission" date="2016-06" db="EMBL/GenBank/DDBJ databases">
        <authorList>
            <person name="Nicholson A.C."/>
        </authorList>
    </citation>
    <scope>NUCLEOTIDE SEQUENCE [LARGE SCALE GENOMIC DNA]</scope>
    <source>
        <strain evidence="1 2">G4123</strain>
    </source>
</reference>
<protein>
    <submittedName>
        <fullName evidence="1">Uncharacterized protein</fullName>
    </submittedName>
</protein>
<sequence>MYPDSQIIPSTFKDYTDLWELNNSYNVEDLLTSIQIGSTANGDIICITEHRIGKIFILPRHSMEIIAFTTFNDAIKSFIMEEKSMIYFDPDFDREQEQISLIKSIGGLIDILPIQEKFLQLFSYDFVINENTQPQYFFRKIGGWVTFDLVYKNSIYVKFQNQNCNDVLPITSFLKEYAE</sequence>
<evidence type="ECO:0000313" key="1">
    <source>
        <dbReference type="EMBL" id="OPB80526.1"/>
    </source>
</evidence>
<dbReference type="AlphaFoldDB" id="A0AAJ3NFX4"/>
<proteinExistence type="predicted"/>